<comment type="subcellular location">
    <subcellularLocation>
        <location evidence="1">Nucleus</location>
    </subcellularLocation>
</comment>
<reference evidence="23 24" key="1">
    <citation type="journal article" date="2019" name="PLoS ONE">
        <title>Genomic analyses reveal an absence of contemporary introgressive admixture between fin whales and blue whales, despite known hybrids.</title>
        <authorList>
            <person name="Westbury M.V."/>
            <person name="Petersen B."/>
            <person name="Lorenzen E.D."/>
        </authorList>
    </citation>
    <scope>NUCLEOTIDE SEQUENCE [LARGE SCALE GENOMIC DNA]</scope>
    <source>
        <strain evidence="23">FinWhale-01</strain>
    </source>
</reference>
<evidence type="ECO:0000313" key="24">
    <source>
        <dbReference type="Proteomes" id="UP000437017"/>
    </source>
</evidence>
<comment type="similarity">
    <text evidence="2">Belongs to the krueppel C2H2-type zinc-finger protein family.</text>
</comment>
<dbReference type="Pfam" id="PF00134">
    <property type="entry name" value="Cyclin_N"/>
    <property type="match status" value="1"/>
</dbReference>
<dbReference type="CDD" id="cd20529">
    <property type="entry name" value="CYCLIN_CCNJ-like_rpt2"/>
    <property type="match status" value="1"/>
</dbReference>
<evidence type="ECO:0000256" key="15">
    <source>
        <dbReference type="ARBA" id="ARBA00023242"/>
    </source>
</evidence>
<dbReference type="OrthoDB" id="6778897at2759"/>
<comment type="similarity">
    <text evidence="20">Belongs to the cyclin family.</text>
</comment>
<evidence type="ECO:0000256" key="8">
    <source>
        <dbReference type="ARBA" id="ARBA00022833"/>
    </source>
</evidence>
<keyword evidence="24" id="KW-1185">Reference proteome</keyword>
<evidence type="ECO:0000256" key="19">
    <source>
        <dbReference type="PROSITE-ProRule" id="PRU00042"/>
    </source>
</evidence>
<dbReference type="Gene3D" id="3.30.160.60">
    <property type="entry name" value="Classic Zinc Finger"/>
    <property type="match status" value="1"/>
</dbReference>
<dbReference type="InterPro" id="IPR036236">
    <property type="entry name" value="Znf_C2H2_sf"/>
</dbReference>
<dbReference type="CDD" id="cd20528">
    <property type="entry name" value="CYCLIN_CCNJ-like_rpt1"/>
    <property type="match status" value="1"/>
</dbReference>
<evidence type="ECO:0000256" key="17">
    <source>
        <dbReference type="ARBA" id="ARBA00069539"/>
    </source>
</evidence>
<evidence type="ECO:0000259" key="22">
    <source>
        <dbReference type="PROSITE" id="PS50157"/>
    </source>
</evidence>
<dbReference type="EMBL" id="SGJD01000298">
    <property type="protein sequence ID" value="KAB0405812.1"/>
    <property type="molecule type" value="Genomic_DNA"/>
</dbReference>
<dbReference type="InterPro" id="IPR036915">
    <property type="entry name" value="Cyclin-like_sf"/>
</dbReference>
<dbReference type="InterPro" id="IPR013087">
    <property type="entry name" value="Znf_C2H2_type"/>
</dbReference>
<dbReference type="GO" id="GO:0008270">
    <property type="term" value="F:zinc ion binding"/>
    <property type="evidence" value="ECO:0007669"/>
    <property type="project" value="UniProtKB-KW"/>
</dbReference>
<feature type="region of interest" description="Disordered" evidence="21">
    <location>
        <begin position="1365"/>
        <end position="1390"/>
    </location>
</feature>
<feature type="compositionally biased region" description="Polar residues" evidence="21">
    <location>
        <begin position="1370"/>
        <end position="1381"/>
    </location>
</feature>
<organism evidence="23 24">
    <name type="scientific">Balaenoptera physalus</name>
    <name type="common">Fin whale</name>
    <name type="synonym">Balaena physalus</name>
    <dbReference type="NCBI Taxonomy" id="9770"/>
    <lineage>
        <taxon>Eukaryota</taxon>
        <taxon>Metazoa</taxon>
        <taxon>Chordata</taxon>
        <taxon>Craniata</taxon>
        <taxon>Vertebrata</taxon>
        <taxon>Euteleostomi</taxon>
        <taxon>Mammalia</taxon>
        <taxon>Eutheria</taxon>
        <taxon>Laurasiatheria</taxon>
        <taxon>Artiodactyla</taxon>
        <taxon>Whippomorpha</taxon>
        <taxon>Cetacea</taxon>
        <taxon>Mysticeti</taxon>
        <taxon>Balaenopteridae</taxon>
        <taxon>Balaenoptera</taxon>
    </lineage>
</organism>
<keyword evidence="9" id="KW-0832">Ubl conjugation</keyword>
<evidence type="ECO:0000256" key="5">
    <source>
        <dbReference type="ARBA" id="ARBA00022723"/>
    </source>
</evidence>
<dbReference type="Proteomes" id="UP000437017">
    <property type="component" value="Unassembled WGS sequence"/>
</dbReference>
<evidence type="ECO:0000256" key="21">
    <source>
        <dbReference type="SAM" id="MobiDB-lite"/>
    </source>
</evidence>
<keyword evidence="14" id="KW-0804">Transcription</keyword>
<evidence type="ECO:0000256" key="10">
    <source>
        <dbReference type="ARBA" id="ARBA00022853"/>
    </source>
</evidence>
<name>A0A6A1QD71_BALPH</name>
<feature type="region of interest" description="Disordered" evidence="21">
    <location>
        <begin position="1451"/>
        <end position="1474"/>
    </location>
</feature>
<dbReference type="SMART" id="SM00355">
    <property type="entry name" value="ZnF_C2H2"/>
    <property type="match status" value="2"/>
</dbReference>
<dbReference type="PROSITE" id="PS00028">
    <property type="entry name" value="ZINC_FINGER_C2H2_1"/>
    <property type="match status" value="1"/>
</dbReference>
<comment type="function">
    <text evidence="16">Through its association with the EHMT1-EHMT2/G9A and PRC2/EED-EZH2 histone methyltransferase complexes may function in gene silencing, regulating repressive post-translational methylation of histone tails at promoters of target genes.</text>
</comment>
<keyword evidence="12" id="KW-0238">DNA-binding</keyword>
<evidence type="ECO:0000256" key="18">
    <source>
        <dbReference type="ARBA" id="ARBA00073756"/>
    </source>
</evidence>
<feature type="domain" description="C2H2-type" evidence="22">
    <location>
        <begin position="1650"/>
        <end position="1677"/>
    </location>
</feature>
<dbReference type="SMART" id="SM01332">
    <property type="entry name" value="Cyclin_C"/>
    <property type="match status" value="1"/>
</dbReference>
<evidence type="ECO:0000256" key="14">
    <source>
        <dbReference type="ARBA" id="ARBA00023163"/>
    </source>
</evidence>
<evidence type="ECO:0000256" key="16">
    <source>
        <dbReference type="ARBA" id="ARBA00054986"/>
    </source>
</evidence>
<keyword evidence="10" id="KW-0156">Chromatin regulator</keyword>
<evidence type="ECO:0000256" key="2">
    <source>
        <dbReference type="ARBA" id="ARBA00006991"/>
    </source>
</evidence>
<dbReference type="FunFam" id="1.10.472.10:FF:000036">
    <property type="entry name" value="cyclin-J isoform X1"/>
    <property type="match status" value="1"/>
</dbReference>
<proteinExistence type="inferred from homology"/>
<keyword evidence="4" id="KW-0597">Phosphoprotein</keyword>
<evidence type="ECO:0000256" key="6">
    <source>
        <dbReference type="ARBA" id="ARBA00022737"/>
    </source>
</evidence>
<keyword evidence="8" id="KW-0862">Zinc</keyword>
<comment type="caution">
    <text evidence="23">The sequence shown here is derived from an EMBL/GenBank/DDBJ whole genome shotgun (WGS) entry which is preliminary data.</text>
</comment>
<dbReference type="InterPro" id="IPR013763">
    <property type="entry name" value="Cyclin-like_dom"/>
</dbReference>
<keyword evidence="13 20" id="KW-0195">Cyclin</keyword>
<keyword evidence="3" id="KW-1017">Isopeptide bond</keyword>
<keyword evidence="5" id="KW-0479">Metal-binding</keyword>
<keyword evidence="15" id="KW-0539">Nucleus</keyword>
<feature type="compositionally biased region" description="Basic and acidic residues" evidence="21">
    <location>
        <begin position="554"/>
        <end position="590"/>
    </location>
</feature>
<dbReference type="PROSITE" id="PS50157">
    <property type="entry name" value="ZINC_FINGER_C2H2_2"/>
    <property type="match status" value="1"/>
</dbReference>
<dbReference type="PANTHER" id="PTHR10177">
    <property type="entry name" value="CYCLINS"/>
    <property type="match status" value="1"/>
</dbReference>
<dbReference type="Gene3D" id="1.10.472.10">
    <property type="entry name" value="Cyclin-like"/>
    <property type="match status" value="2"/>
</dbReference>
<feature type="compositionally biased region" description="Basic and acidic residues" evidence="21">
    <location>
        <begin position="1460"/>
        <end position="1469"/>
    </location>
</feature>
<keyword evidence="11" id="KW-0805">Transcription regulation</keyword>
<dbReference type="SUPFAM" id="SSF47954">
    <property type="entry name" value="Cyclin-like"/>
    <property type="match status" value="2"/>
</dbReference>
<evidence type="ECO:0000256" key="9">
    <source>
        <dbReference type="ARBA" id="ARBA00022843"/>
    </source>
</evidence>
<keyword evidence="7 19" id="KW-0863">Zinc-finger</keyword>
<evidence type="ECO:0000256" key="3">
    <source>
        <dbReference type="ARBA" id="ARBA00022499"/>
    </source>
</evidence>
<accession>A0A6A1QD71</accession>
<evidence type="ECO:0000256" key="20">
    <source>
        <dbReference type="RuleBase" id="RU000383"/>
    </source>
</evidence>
<dbReference type="SMART" id="SM00385">
    <property type="entry name" value="CYCLIN"/>
    <property type="match status" value="2"/>
</dbReference>
<dbReference type="SUPFAM" id="SSF57667">
    <property type="entry name" value="beta-beta-alpha zinc fingers"/>
    <property type="match status" value="1"/>
</dbReference>
<dbReference type="GO" id="GO:0003677">
    <property type="term" value="F:DNA binding"/>
    <property type="evidence" value="ECO:0007669"/>
    <property type="project" value="UniProtKB-KW"/>
</dbReference>
<evidence type="ECO:0000256" key="4">
    <source>
        <dbReference type="ARBA" id="ARBA00022553"/>
    </source>
</evidence>
<feature type="region of interest" description="Disordered" evidence="21">
    <location>
        <begin position="552"/>
        <end position="611"/>
    </location>
</feature>
<dbReference type="InterPro" id="IPR006671">
    <property type="entry name" value="Cyclin_N"/>
</dbReference>
<dbReference type="InterPro" id="IPR039361">
    <property type="entry name" value="Cyclin"/>
</dbReference>
<gene>
    <name evidence="23" type="ORF">E2I00_013733</name>
</gene>
<keyword evidence="6" id="KW-0677">Repeat</keyword>
<dbReference type="GO" id="GO:0006325">
    <property type="term" value="P:chromatin organization"/>
    <property type="evidence" value="ECO:0007669"/>
    <property type="project" value="UniProtKB-KW"/>
</dbReference>
<dbReference type="InterPro" id="IPR004367">
    <property type="entry name" value="Cyclin_C-dom"/>
</dbReference>
<feature type="compositionally biased region" description="Polar residues" evidence="21">
    <location>
        <begin position="593"/>
        <end position="611"/>
    </location>
</feature>
<dbReference type="FunFam" id="3.30.160.60:FF:001423">
    <property type="entry name" value="Zinc finger protein 518A"/>
    <property type="match status" value="1"/>
</dbReference>
<evidence type="ECO:0000256" key="13">
    <source>
        <dbReference type="ARBA" id="ARBA00023127"/>
    </source>
</evidence>
<dbReference type="Pfam" id="PF02984">
    <property type="entry name" value="Cyclin_C"/>
    <property type="match status" value="1"/>
</dbReference>
<evidence type="ECO:0000313" key="23">
    <source>
        <dbReference type="EMBL" id="KAB0405812.1"/>
    </source>
</evidence>
<protein>
    <recommendedName>
        <fullName evidence="18">Cyclin-J</fullName>
    </recommendedName>
    <alternativeName>
        <fullName evidence="17">Zinc finger protein 518A</fullName>
    </alternativeName>
</protein>
<evidence type="ECO:0000256" key="1">
    <source>
        <dbReference type="ARBA" id="ARBA00004123"/>
    </source>
</evidence>
<dbReference type="FunFam" id="1.10.472.10:FF:000022">
    <property type="entry name" value="cyclin-J isoform X1"/>
    <property type="match status" value="1"/>
</dbReference>
<evidence type="ECO:0000256" key="12">
    <source>
        <dbReference type="ARBA" id="ARBA00023125"/>
    </source>
</evidence>
<dbReference type="GO" id="GO:0005634">
    <property type="term" value="C:nucleus"/>
    <property type="evidence" value="ECO:0007669"/>
    <property type="project" value="UniProtKB-SubCell"/>
</dbReference>
<evidence type="ECO:0000256" key="11">
    <source>
        <dbReference type="ARBA" id="ARBA00023015"/>
    </source>
</evidence>
<sequence>MELEGQWWRGQLAADIHQALRYKELKLPSYKGQSPQLSLRRYFADLIAIVSNRFTLCPSARHLAVYLLDLFMDRYDISIQQLHLVALSCLLLASKFEEKEDSVPKLEQLNSLGCMTNMNLVLTKQNLLHMELLLLETFQWNLCLPTAAHFIEYYLSEAVHETDLHDGWPMICLEKTKLYMAKYADYFLEVSLQDYAFLNYAPSLVAAACVASSRIILRLSPTWPTRLHRLTAYSWDFLVQCIERLLIAHDNDVKEANKQRGQAGPQPAQLSVFQTASQPSRAVHFQQPQYLHQTHQTSLQYRHPVSEQPSCQQIVSTTHTSSYTLPTCPAGFQTSVQGLGHVQTGVGMSLAIPVEVKPCLNVSYNRSYQINEHYPCITPCFERSMWYCAKTPADLPARNHTKSAARIPPPQRALPVALRSAFRQYPDGSIMAAIRDSQAMGTTTGELQKHLHIHSGTFPFTCQYCSYGATRREHLVRHVITLHKEHLYAKEKLEKDKYEKRMAKTSAGLKLILKRYKIGASRKTFWKRKKINNGSDRSIEKNTQVLKKVNKTQAKSEDQSHLVQEHLNEEKDERLYCENNDKPAESESEKPTLLSTGQCNGAEEGSNSTSGFLKTAVQGPTVLMVKNNRITIPANYSAKFMGFKMVDGKQHIVIKLLPTNKQNLYSPGSQSGAVRDSTAILQPQTLDTTAFLTGVTTELNDTVYMKAATPFSSSSPILSGKVTSEKEMALLSQTSNMLPTMDDEKSVSPLPITSELITASVNLTTKVETRENVDLWGSHITHCHPEVSGSAMKSPDKVTCTTKPNSYNSGDMHNYCINYVNSELPVESSNQGSLPFHNYSKVNNSNKRRRFSGTAVCENPQRESSSSKTVVQQPISESVLSLVRKESSNPDSLLASISHLNTKDGTLKTQAEIEEQCVLEKGQNIDGQNLYTNENQNLESMTEKPKWDDVSSVESPMMPRITSVFSLQSQQASELLPPEINQLLQEVLKAKPDVKQDSSNTPDKDLPLHYDQSFQKHEGEDKIVESSKDLKVQGFFPIPSGNMGINVATNDLNLKCSGKEKHMLSMSQDVRDSEKTPRISGFGTLPKTQSDAIITQQLVKDKLRATTQNIGSLYVQSPLVNSEPKKAIFVQTPKGFFVPLHIANKPGLHVSGRPLPLVNTQGVPASLLLNKKPGMILTFNNGKLEGVSAVKTENAQACGTTNKEPCRTPFLKVEPNSNCLTPALCSSIGSCLSMKSSSENTLSLKGPYIIKTPASSSVKGVPAPNIISEHQGTKLNISDSVKQQNKIFPKPPLYTLLPDGKQAVFLKCVMPNKTELLKSKLVPNSTYYKNIQPKKPEGTPQKILLKIFNPVLNVTAANNLSVNNSASSLQKDNVPSNQTIGGEQKEPESSRDALPLLLDDMMPANEIVITSTATCPESSEEPIGITNHSEARVLRCKTNCTIERNFNKKKTSKKKCSRMKTHERSKDSETSFVSRNRNCKRKCRDSYQEPPRKKALHRKCKEKAKPEDVHESFGFIRPRLSKDSVRTLRLFPFSSKQLVKCPRRNQPVVVLNHPDADAPEVVNVMKTIAKFNGRVLKVSLSKRTISALLKPVCYNPSKTTYDDFPKRHKTFKPVSSVKERFVLKLTLKKTSKNNYQIVKTTSENVLKAKFNCWFCGRVFDNQDAWAGHGQRHLMEATRDWNMLE</sequence>
<evidence type="ECO:0000256" key="7">
    <source>
        <dbReference type="ARBA" id="ARBA00022771"/>
    </source>
</evidence>